<comment type="caution">
    <text evidence="2">The sequence shown here is derived from an EMBL/GenBank/DDBJ whole genome shotgun (WGS) entry which is preliminary data.</text>
</comment>
<evidence type="ECO:0008006" key="4">
    <source>
        <dbReference type="Google" id="ProtNLM"/>
    </source>
</evidence>
<keyword evidence="1" id="KW-0812">Transmembrane</keyword>
<proteinExistence type="predicted"/>
<keyword evidence="3" id="KW-1185">Reference proteome</keyword>
<feature type="transmembrane region" description="Helical" evidence="1">
    <location>
        <begin position="35"/>
        <end position="55"/>
    </location>
</feature>
<evidence type="ECO:0000313" key="2">
    <source>
        <dbReference type="EMBL" id="MFI7587206.1"/>
    </source>
</evidence>
<protein>
    <recommendedName>
        <fullName evidence="4">DUF4129 domain-containing protein</fullName>
    </recommendedName>
</protein>
<keyword evidence="1" id="KW-0472">Membrane</keyword>
<gene>
    <name evidence="2" type="ORF">ACIB24_09050</name>
</gene>
<organism evidence="2 3">
    <name type="scientific">Spongisporangium articulatum</name>
    <dbReference type="NCBI Taxonomy" id="3362603"/>
    <lineage>
        <taxon>Bacteria</taxon>
        <taxon>Bacillati</taxon>
        <taxon>Actinomycetota</taxon>
        <taxon>Actinomycetes</taxon>
        <taxon>Kineosporiales</taxon>
        <taxon>Kineosporiaceae</taxon>
        <taxon>Spongisporangium</taxon>
    </lineage>
</organism>
<evidence type="ECO:0000313" key="3">
    <source>
        <dbReference type="Proteomes" id="UP001612915"/>
    </source>
</evidence>
<reference evidence="2 3" key="1">
    <citation type="submission" date="2024-10" db="EMBL/GenBank/DDBJ databases">
        <title>The Natural Products Discovery Center: Release of the First 8490 Sequenced Strains for Exploring Actinobacteria Biosynthetic Diversity.</title>
        <authorList>
            <person name="Kalkreuter E."/>
            <person name="Kautsar S.A."/>
            <person name="Yang D."/>
            <person name="Bader C.D."/>
            <person name="Teijaro C.N."/>
            <person name="Fluegel L."/>
            <person name="Davis C.M."/>
            <person name="Simpson J.R."/>
            <person name="Lauterbach L."/>
            <person name="Steele A.D."/>
            <person name="Gui C."/>
            <person name="Meng S."/>
            <person name="Li G."/>
            <person name="Viehrig K."/>
            <person name="Ye F."/>
            <person name="Su P."/>
            <person name="Kiefer A.F."/>
            <person name="Nichols A."/>
            <person name="Cepeda A.J."/>
            <person name="Yan W."/>
            <person name="Fan B."/>
            <person name="Jiang Y."/>
            <person name="Adhikari A."/>
            <person name="Zheng C.-J."/>
            <person name="Schuster L."/>
            <person name="Cowan T.M."/>
            <person name="Smanski M.J."/>
            <person name="Chevrette M.G."/>
            <person name="De Carvalho L.P.S."/>
            <person name="Shen B."/>
        </authorList>
    </citation>
    <scope>NUCLEOTIDE SEQUENCE [LARGE SCALE GENOMIC DNA]</scope>
    <source>
        <strain evidence="2 3">NPDC049639</strain>
    </source>
</reference>
<dbReference type="Proteomes" id="UP001612915">
    <property type="component" value="Unassembled WGS sequence"/>
</dbReference>
<sequence length="294" mass="31864">MTRPGGRREPPRGVRGFVARALDLATGVLDAAPRVSIAVGFGLFLGVMVLGWAQFDYWGFRGVPRENAVVVASTPGPDEITCDKSEETEALDTYRVTEPRAGFPREFVISECPLSVTVGETYTIARKDPTARPEATVDPLNSEFEVLATGGIVAGIGCGASMVWQVLRDRLAAAYERRRPKPPRGEPGVYPSRASPTMRAFRYHARTPVPPGLSPGIEKADRTVRSVAGRWIADGRPELTVEQRNALHRAARVLDDAADDEGLTAAEAAYVQQARTLAASVLDPPQVVDDDWPF</sequence>
<name>A0ABW8ALH6_9ACTN</name>
<dbReference type="EMBL" id="JBITLV010000002">
    <property type="protein sequence ID" value="MFI7587206.1"/>
    <property type="molecule type" value="Genomic_DNA"/>
</dbReference>
<accession>A0ABW8ALH6</accession>
<feature type="transmembrane region" description="Helical" evidence="1">
    <location>
        <begin position="146"/>
        <end position="167"/>
    </location>
</feature>
<dbReference type="RefSeq" id="WP_398278374.1">
    <property type="nucleotide sequence ID" value="NZ_JBITLV010000002.1"/>
</dbReference>
<keyword evidence="1" id="KW-1133">Transmembrane helix</keyword>
<evidence type="ECO:0000256" key="1">
    <source>
        <dbReference type="SAM" id="Phobius"/>
    </source>
</evidence>